<dbReference type="SUPFAM" id="SSF52540">
    <property type="entry name" value="P-loop containing nucleoside triphosphate hydrolases"/>
    <property type="match status" value="1"/>
</dbReference>
<dbReference type="PANTHER" id="PTHR10887">
    <property type="entry name" value="DNA2/NAM7 HELICASE FAMILY"/>
    <property type="match status" value="1"/>
</dbReference>
<reference evidence="4" key="1">
    <citation type="submission" date="2023-03" db="EMBL/GenBank/DDBJ databases">
        <title>Massive genome expansion in bonnet fungi (Mycena s.s.) driven by repeated elements and novel gene families across ecological guilds.</title>
        <authorList>
            <consortium name="Lawrence Berkeley National Laboratory"/>
            <person name="Harder C.B."/>
            <person name="Miyauchi S."/>
            <person name="Viragh M."/>
            <person name="Kuo A."/>
            <person name="Thoen E."/>
            <person name="Andreopoulos B."/>
            <person name="Lu D."/>
            <person name="Skrede I."/>
            <person name="Drula E."/>
            <person name="Henrissat B."/>
            <person name="Morin E."/>
            <person name="Kohler A."/>
            <person name="Barry K."/>
            <person name="LaButti K."/>
            <person name="Morin E."/>
            <person name="Salamov A."/>
            <person name="Lipzen A."/>
            <person name="Mereny Z."/>
            <person name="Hegedus B."/>
            <person name="Baldrian P."/>
            <person name="Stursova M."/>
            <person name="Weitz H."/>
            <person name="Taylor A."/>
            <person name="Grigoriev I.V."/>
            <person name="Nagy L.G."/>
            <person name="Martin F."/>
            <person name="Kauserud H."/>
        </authorList>
    </citation>
    <scope>NUCLEOTIDE SEQUENCE</scope>
    <source>
        <strain evidence="4">9144</strain>
    </source>
</reference>
<dbReference type="CDD" id="cd18808">
    <property type="entry name" value="SF1_C_Upf1"/>
    <property type="match status" value="1"/>
</dbReference>
<accession>A0AAD7E4R9</accession>
<proteinExistence type="predicted"/>
<protein>
    <submittedName>
        <fullName evidence="4">P-loop containing nucleoside triphosphate hydrolase protein</fullName>
    </submittedName>
</protein>
<feature type="domain" description="DNA2/NAM7 helicase-like C-terminal" evidence="3">
    <location>
        <begin position="669"/>
        <end position="821"/>
    </location>
</feature>
<dbReference type="AlphaFoldDB" id="A0AAD7E4R9"/>
<name>A0AAD7E4R9_9AGAR</name>
<dbReference type="PANTHER" id="PTHR10887:SF495">
    <property type="entry name" value="HELICASE SENATAXIN ISOFORM X1-RELATED"/>
    <property type="match status" value="1"/>
</dbReference>
<dbReference type="CDD" id="cd17934">
    <property type="entry name" value="DEXXQc_Upf1-like"/>
    <property type="match status" value="1"/>
</dbReference>
<dbReference type="EMBL" id="JARJCW010000003">
    <property type="protein sequence ID" value="KAJ7227297.1"/>
    <property type="molecule type" value="Genomic_DNA"/>
</dbReference>
<evidence type="ECO:0000313" key="4">
    <source>
        <dbReference type="EMBL" id="KAJ7227297.1"/>
    </source>
</evidence>
<feature type="region of interest" description="Disordered" evidence="1">
    <location>
        <begin position="28"/>
        <end position="93"/>
    </location>
</feature>
<feature type="compositionally biased region" description="Low complexity" evidence="1">
    <location>
        <begin position="41"/>
        <end position="52"/>
    </location>
</feature>
<keyword evidence="5" id="KW-1185">Reference proteome</keyword>
<gene>
    <name evidence="4" type="ORF">GGX14DRAFT_386001</name>
</gene>
<dbReference type="Pfam" id="PF13087">
    <property type="entry name" value="AAA_12"/>
    <property type="match status" value="1"/>
</dbReference>
<feature type="signal peptide" evidence="2">
    <location>
        <begin position="1"/>
        <end position="19"/>
    </location>
</feature>
<keyword evidence="4" id="KW-0378">Hydrolase</keyword>
<feature type="chain" id="PRO_5041914489" evidence="2">
    <location>
        <begin position="20"/>
        <end position="869"/>
    </location>
</feature>
<dbReference type="GO" id="GO:0016787">
    <property type="term" value="F:hydrolase activity"/>
    <property type="evidence" value="ECO:0007669"/>
    <property type="project" value="UniProtKB-KW"/>
</dbReference>
<dbReference type="InterPro" id="IPR027417">
    <property type="entry name" value="P-loop_NTPase"/>
</dbReference>
<evidence type="ECO:0000256" key="2">
    <source>
        <dbReference type="SAM" id="SignalP"/>
    </source>
</evidence>
<dbReference type="GO" id="GO:0001147">
    <property type="term" value="F:transcription termination site sequence-specific DNA binding"/>
    <property type="evidence" value="ECO:0007669"/>
    <property type="project" value="TreeGrafter"/>
</dbReference>
<evidence type="ECO:0000313" key="5">
    <source>
        <dbReference type="Proteomes" id="UP001219525"/>
    </source>
</evidence>
<dbReference type="Pfam" id="PF13604">
    <property type="entry name" value="AAA_30"/>
    <property type="match status" value="1"/>
</dbReference>
<dbReference type="Gene3D" id="3.40.50.300">
    <property type="entry name" value="P-loop containing nucleotide triphosphate hydrolases"/>
    <property type="match status" value="2"/>
</dbReference>
<evidence type="ECO:0000259" key="3">
    <source>
        <dbReference type="Pfam" id="PF13087"/>
    </source>
</evidence>
<evidence type="ECO:0000256" key="1">
    <source>
        <dbReference type="SAM" id="MobiDB-lite"/>
    </source>
</evidence>
<dbReference type="GO" id="GO:0006369">
    <property type="term" value="P:termination of RNA polymerase II transcription"/>
    <property type="evidence" value="ECO:0007669"/>
    <property type="project" value="TreeGrafter"/>
</dbReference>
<dbReference type="InterPro" id="IPR041679">
    <property type="entry name" value="DNA2/NAM7-like_C"/>
</dbReference>
<organism evidence="4 5">
    <name type="scientific">Mycena pura</name>
    <dbReference type="NCBI Taxonomy" id="153505"/>
    <lineage>
        <taxon>Eukaryota</taxon>
        <taxon>Fungi</taxon>
        <taxon>Dikarya</taxon>
        <taxon>Basidiomycota</taxon>
        <taxon>Agaricomycotina</taxon>
        <taxon>Agaricomycetes</taxon>
        <taxon>Agaricomycetidae</taxon>
        <taxon>Agaricales</taxon>
        <taxon>Marasmiineae</taxon>
        <taxon>Mycenaceae</taxon>
        <taxon>Mycena</taxon>
    </lineage>
</organism>
<dbReference type="GO" id="GO:0016604">
    <property type="term" value="C:nuclear body"/>
    <property type="evidence" value="ECO:0007669"/>
    <property type="project" value="TreeGrafter"/>
</dbReference>
<dbReference type="Proteomes" id="UP001219525">
    <property type="component" value="Unassembled WGS sequence"/>
</dbReference>
<comment type="caution">
    <text evidence="4">The sequence shown here is derived from an EMBL/GenBank/DDBJ whole genome shotgun (WGS) entry which is preliminary data.</text>
</comment>
<feature type="region of interest" description="Disordered" evidence="1">
    <location>
        <begin position="167"/>
        <end position="187"/>
    </location>
</feature>
<sequence>MFFGAVALLSVACLEELGAARVVYRAEQEPAEDVEPPTEPPTEQSAAVPAAEEPTEEPTEEPASLVGGGTKIVPPVLRRSPLAQPRPSMKKAQESLMQTLLDGVESPLELKTKHESELTRGLLQVFNHAEPIGIAPGYSKSGGLVALAIADDTYCLIVQFYNNRGNQKPQHGKGAGRQPESAPKARDLSGRKILEEIILCRTAGDLLAFDLGPLSMSLYCGVDLRLTNGIDIQSAFSAIDRRPLSAIKAAVGSNMKVFEDNVKAVFENPIYSDTDKHCTVDLAMRAWISQYLITVSNGAETFSKVEKINTQKLEPQLLFKTLAILAKMTQDSLRQTHLKPMQTKHEFVTTHNFDGLGVQSASFNNRLRHSQDVRVLMRNDHGHGYTVHTQTGGVDGKTVNLDVPRPLDNSKTILMIKSIGRDDPTTAEAKRAAAVLRILQGHLELLGDNPWMQNIWLPSADDLLVWPPGWSELAEAPPASGDNLDRRNLNKSQQVAVNAMLSRSDTNRIVIVQGPPGTGKTSVIAAYVTAAIEQHHPGIWLVAKSNVAVINIAMKDFSHADWHGHLYEGIRANFIRSDEFRTMSDSRIRGCKLSNDWIGRKFAKQIPIHTIIVDEASQIEIGDYIPVFTKFHSSLRKMCFIGDDKQLPPYGQEDLQDLQSIFEITHLQRLSLFLDTQFYEGKLKSNPQHPISDSIIACQFINVVGAKEQKQATGTSLFNTLESEAVLTLAQHLQEHAKSYKIITPYDGQRVLIEDRMKKMEGLTWEEKVYNVDSFQVFLGNEEDFIIISLVRSMSLGFLQNLRRTNVMLTRCKRGMYIVTSQAFLHNGVGKDSIVGELSKYVGDIGWLEMKDIEDGNFLDNPRKQAIKV</sequence>
<keyword evidence="2" id="KW-0732">Signal</keyword>
<dbReference type="InterPro" id="IPR047187">
    <property type="entry name" value="SF1_C_Upf1"/>
</dbReference>
<dbReference type="InterPro" id="IPR045055">
    <property type="entry name" value="DNA2/NAM7-like"/>
</dbReference>